<dbReference type="InterPro" id="IPR003439">
    <property type="entry name" value="ABC_transporter-like_ATP-bd"/>
</dbReference>
<dbReference type="PANTHER" id="PTHR19211:SF14">
    <property type="entry name" value="ATP-BINDING CASSETTE SUB-FAMILY F MEMBER 1"/>
    <property type="match status" value="1"/>
</dbReference>
<feature type="compositionally biased region" description="Basic residues" evidence="4">
    <location>
        <begin position="212"/>
        <end position="223"/>
    </location>
</feature>
<dbReference type="FunFam" id="3.40.50.300:FF:000011">
    <property type="entry name" value="Putative ABC transporter ATP-binding component"/>
    <property type="match status" value="1"/>
</dbReference>
<keyword evidence="2" id="KW-0547">Nucleotide-binding</keyword>
<feature type="compositionally biased region" description="Polar residues" evidence="4">
    <location>
        <begin position="932"/>
        <end position="945"/>
    </location>
</feature>
<dbReference type="Pfam" id="PF00005">
    <property type="entry name" value="ABC_tran"/>
    <property type="match status" value="2"/>
</dbReference>
<keyword evidence="7" id="KW-1185">Reference proteome</keyword>
<feature type="domain" description="ABC transporter" evidence="5">
    <location>
        <begin position="297"/>
        <end position="551"/>
    </location>
</feature>
<feature type="region of interest" description="Disordered" evidence="4">
    <location>
        <begin position="172"/>
        <end position="253"/>
    </location>
</feature>
<feature type="compositionally biased region" description="Low complexity" evidence="4">
    <location>
        <begin position="1"/>
        <end position="14"/>
    </location>
</feature>
<organism evidence="6 7">
    <name type="scientific">Nitzschia inconspicua</name>
    <dbReference type="NCBI Taxonomy" id="303405"/>
    <lineage>
        <taxon>Eukaryota</taxon>
        <taxon>Sar</taxon>
        <taxon>Stramenopiles</taxon>
        <taxon>Ochrophyta</taxon>
        <taxon>Bacillariophyta</taxon>
        <taxon>Bacillariophyceae</taxon>
        <taxon>Bacillariophycidae</taxon>
        <taxon>Bacillariales</taxon>
        <taxon>Bacillariaceae</taxon>
        <taxon>Nitzschia</taxon>
    </lineage>
</organism>
<dbReference type="InterPro" id="IPR003593">
    <property type="entry name" value="AAA+_ATPase"/>
</dbReference>
<dbReference type="InterPro" id="IPR017871">
    <property type="entry name" value="ABC_transporter-like_CS"/>
</dbReference>
<feature type="region of interest" description="Disordered" evidence="4">
    <location>
        <begin position="1"/>
        <end position="20"/>
    </location>
</feature>
<dbReference type="InterPro" id="IPR050611">
    <property type="entry name" value="ABCF"/>
</dbReference>
<dbReference type="PROSITE" id="PS50893">
    <property type="entry name" value="ABC_TRANSPORTER_2"/>
    <property type="match status" value="2"/>
</dbReference>
<feature type="compositionally biased region" description="Basic and acidic residues" evidence="4">
    <location>
        <begin position="196"/>
        <end position="211"/>
    </location>
</feature>
<reference evidence="6" key="2">
    <citation type="submission" date="2021-04" db="EMBL/GenBank/DDBJ databases">
        <authorList>
            <person name="Podell S."/>
        </authorList>
    </citation>
    <scope>NUCLEOTIDE SEQUENCE</scope>
    <source>
        <strain evidence="6">Hildebrandi</strain>
    </source>
</reference>
<gene>
    <name evidence="6" type="ORF">IV203_024441</name>
</gene>
<feature type="region of interest" description="Disordered" evidence="4">
    <location>
        <begin position="924"/>
        <end position="945"/>
    </location>
</feature>
<dbReference type="Proteomes" id="UP000693970">
    <property type="component" value="Unassembled WGS sequence"/>
</dbReference>
<keyword evidence="3" id="KW-0067">ATP-binding</keyword>
<evidence type="ECO:0000313" key="6">
    <source>
        <dbReference type="EMBL" id="KAG7340898.1"/>
    </source>
</evidence>
<feature type="compositionally biased region" description="Acidic residues" evidence="4">
    <location>
        <begin position="230"/>
        <end position="240"/>
    </location>
</feature>
<dbReference type="OrthoDB" id="2110130at2759"/>
<dbReference type="SMART" id="SM00382">
    <property type="entry name" value="AAA"/>
    <property type="match status" value="2"/>
</dbReference>
<feature type="compositionally biased region" description="Low complexity" evidence="4">
    <location>
        <begin position="185"/>
        <end position="194"/>
    </location>
</feature>
<keyword evidence="1" id="KW-0677">Repeat</keyword>
<comment type="caution">
    <text evidence="6">The sequence shown here is derived from an EMBL/GenBank/DDBJ whole genome shotgun (WGS) entry which is preliminary data.</text>
</comment>
<evidence type="ECO:0000256" key="1">
    <source>
        <dbReference type="ARBA" id="ARBA00022737"/>
    </source>
</evidence>
<feature type="region of interest" description="Disordered" evidence="4">
    <location>
        <begin position="27"/>
        <end position="48"/>
    </location>
</feature>
<sequence length="945" mass="105779">MIADSQQQSPSQQQEETIGDEIRCILQQRRPDQSDRHDDDSVEELLDDDTVEYLVSYLESAIGTNNGDDDDEDVDDDAVLSTLRQFLQTESVCQEILSILHQANQKTKKDAINSTHSTSTVAAAKPTTTTTAAAAAATPTTTVSPIPFTTVDDSTTTTPSISKYTVATTTTTTTTMSTERGGDINTSPKTNNNKSKNKEKNLKSHKQERLERRRNKKLQQRRQTKTDNNNDNDDDDSDDVQQEKQNQPKTHDINEDLLELNDHSSAWKQVQAEQSQWGGRGKGGRGVRYYGDNYTNLYLPSVSLQFQGKTLLQDSIMTIDKGHRYGLLGRNGVGKSTLFQALHKHLIPGLPHNYSVLLVNQQLLDDDSDLTTLQAVLEADTNRSNILQEQTKVENLLEQGVDVLENAAKLEQLLLDWEAIDGDTAEQRAKDILKGLGFTKQMIQQPTHTLSGGWKMRLSLARALFVQHTVDLLLLDEISNHLDLHGILWLQRYLTSDKCQDLTIMVISHDRDFLGAVTTDIIVMNHQRLTYHPGDYWEYQRQVQERTSMQSNKLEAAEKQRQKALEFVQKQQAQSNKKSADPNKQRQAKMIKDKKLDRIGMFREDGKRFQNFSLAKMDMKSARMGQHVEIEQDERVLTLRFPNPTWPTSLTDAKSPVITLEDLSFQYSSHPNELLKHLTLTVDRGSKIALVGRNGCGKSTLIKLLTGELGSSTKDENGKITSGRIRRHPNIRIGHVSQYSVEELEKYGHLTVVQYAEQFLKEGQASSQAIERASNKGYGSNVRQYLGAFGLGGEHAHRLIQTLSGGERMRLCFCTEMADAPHVLVLDESSNHLDLETLDSLAAALQAFEGAIVMVSHNQGFLRIFANTLWICDRGTVQALYSDNPEDGSSVTNSTFDDLFGQYRSQVMSDGAAATRSNARRIQADMAKRAGKQSQGNSSRTALLA</sequence>
<feature type="compositionally biased region" description="Basic and acidic residues" evidence="4">
    <location>
        <begin position="29"/>
        <end position="39"/>
    </location>
</feature>
<evidence type="ECO:0000256" key="3">
    <source>
        <dbReference type="ARBA" id="ARBA00022840"/>
    </source>
</evidence>
<proteinExistence type="predicted"/>
<dbReference type="CDD" id="cd03221">
    <property type="entry name" value="ABCF_EF-3"/>
    <property type="match status" value="2"/>
</dbReference>
<evidence type="ECO:0000313" key="7">
    <source>
        <dbReference type="Proteomes" id="UP000693970"/>
    </source>
</evidence>
<evidence type="ECO:0000256" key="2">
    <source>
        <dbReference type="ARBA" id="ARBA00022741"/>
    </source>
</evidence>
<dbReference type="PANTHER" id="PTHR19211">
    <property type="entry name" value="ATP-BINDING TRANSPORT PROTEIN-RELATED"/>
    <property type="match status" value="1"/>
</dbReference>
<dbReference type="GO" id="GO:0005524">
    <property type="term" value="F:ATP binding"/>
    <property type="evidence" value="ECO:0007669"/>
    <property type="project" value="UniProtKB-KW"/>
</dbReference>
<name>A0A9K3KC98_9STRA</name>
<protein>
    <submittedName>
        <fullName evidence="6">ABC transporter</fullName>
    </submittedName>
</protein>
<accession>A0A9K3KC98</accession>
<evidence type="ECO:0000256" key="4">
    <source>
        <dbReference type="SAM" id="MobiDB-lite"/>
    </source>
</evidence>
<dbReference type="AlphaFoldDB" id="A0A9K3KC98"/>
<dbReference type="EMBL" id="JAGRRH010000027">
    <property type="protein sequence ID" value="KAG7340898.1"/>
    <property type="molecule type" value="Genomic_DNA"/>
</dbReference>
<dbReference type="GO" id="GO:0016887">
    <property type="term" value="F:ATP hydrolysis activity"/>
    <property type="evidence" value="ECO:0007669"/>
    <property type="project" value="InterPro"/>
</dbReference>
<reference evidence="6" key="1">
    <citation type="journal article" date="2021" name="Sci. Rep.">
        <title>Diploid genomic architecture of Nitzschia inconspicua, an elite biomass production diatom.</title>
        <authorList>
            <person name="Oliver A."/>
            <person name="Podell S."/>
            <person name="Pinowska A."/>
            <person name="Traller J.C."/>
            <person name="Smith S.R."/>
            <person name="McClure R."/>
            <person name="Beliaev A."/>
            <person name="Bohutskyi P."/>
            <person name="Hill E.A."/>
            <person name="Rabines A."/>
            <person name="Zheng H."/>
            <person name="Allen L.Z."/>
            <person name="Kuo A."/>
            <person name="Grigoriev I.V."/>
            <person name="Allen A.E."/>
            <person name="Hazlebeck D."/>
            <person name="Allen E.E."/>
        </authorList>
    </citation>
    <scope>NUCLEOTIDE SEQUENCE</scope>
    <source>
        <strain evidence="6">Hildebrandi</strain>
    </source>
</reference>
<dbReference type="PROSITE" id="PS00211">
    <property type="entry name" value="ABC_TRANSPORTER_1"/>
    <property type="match status" value="2"/>
</dbReference>
<evidence type="ECO:0000259" key="5">
    <source>
        <dbReference type="PROSITE" id="PS50893"/>
    </source>
</evidence>
<feature type="domain" description="ABC transporter" evidence="5">
    <location>
        <begin position="658"/>
        <end position="899"/>
    </location>
</feature>